<feature type="compositionally biased region" description="Polar residues" evidence="3">
    <location>
        <begin position="96"/>
        <end position="113"/>
    </location>
</feature>
<feature type="compositionally biased region" description="Basic residues" evidence="3">
    <location>
        <begin position="168"/>
        <end position="178"/>
    </location>
</feature>
<feature type="region of interest" description="Disordered" evidence="3">
    <location>
        <begin position="1"/>
        <end position="342"/>
    </location>
</feature>
<evidence type="ECO:0000313" key="6">
    <source>
        <dbReference type="Proteomes" id="UP001329825"/>
    </source>
</evidence>
<feature type="domain" description="SH3" evidence="4">
    <location>
        <begin position="357"/>
        <end position="429"/>
    </location>
</feature>
<feature type="compositionally biased region" description="Polar residues" evidence="3">
    <location>
        <begin position="296"/>
        <end position="306"/>
    </location>
</feature>
<dbReference type="InterPro" id="IPR001452">
    <property type="entry name" value="SH3_domain"/>
</dbReference>
<accession>A0ABZ1CUJ4</accession>
<evidence type="ECO:0000259" key="4">
    <source>
        <dbReference type="PROSITE" id="PS50002"/>
    </source>
</evidence>
<keyword evidence="6" id="KW-1185">Reference proteome</keyword>
<dbReference type="Gene3D" id="2.30.30.40">
    <property type="entry name" value="SH3 Domains"/>
    <property type="match status" value="1"/>
</dbReference>
<reference evidence="5 6" key="1">
    <citation type="submission" date="2024-01" db="EMBL/GenBank/DDBJ databases">
        <title>Comparative genomics of Cryptococcus and Kwoniella reveals pathogenesis evolution and contrasting modes of karyotype evolution via chromosome fusion or intercentromeric recombination.</title>
        <authorList>
            <person name="Coelho M.A."/>
            <person name="David-Palma M."/>
            <person name="Shea T."/>
            <person name="Bowers K."/>
            <person name="McGinley-Smith S."/>
            <person name="Mohammad A.W."/>
            <person name="Gnirke A."/>
            <person name="Yurkov A.M."/>
            <person name="Nowrousian M."/>
            <person name="Sun S."/>
            <person name="Cuomo C.A."/>
            <person name="Heitman J."/>
        </authorList>
    </citation>
    <scope>NUCLEOTIDE SEQUENCE [LARGE SCALE GENOMIC DNA]</scope>
    <source>
        <strain evidence="5">CBS 11374</strain>
    </source>
</reference>
<feature type="compositionally biased region" description="Gly residues" evidence="3">
    <location>
        <begin position="279"/>
        <end position="290"/>
    </location>
</feature>
<evidence type="ECO:0000313" key="5">
    <source>
        <dbReference type="EMBL" id="WRT65009.1"/>
    </source>
</evidence>
<evidence type="ECO:0000256" key="1">
    <source>
        <dbReference type="ARBA" id="ARBA00022443"/>
    </source>
</evidence>
<dbReference type="InterPro" id="IPR036028">
    <property type="entry name" value="SH3-like_dom_sf"/>
</dbReference>
<evidence type="ECO:0000256" key="2">
    <source>
        <dbReference type="PROSITE-ProRule" id="PRU00192"/>
    </source>
</evidence>
<evidence type="ECO:0000256" key="3">
    <source>
        <dbReference type="SAM" id="MobiDB-lite"/>
    </source>
</evidence>
<dbReference type="SUPFAM" id="SSF50044">
    <property type="entry name" value="SH3-domain"/>
    <property type="match status" value="1"/>
</dbReference>
<dbReference type="RefSeq" id="XP_062789749.1">
    <property type="nucleotide sequence ID" value="XM_062933698.1"/>
</dbReference>
<name>A0ABZ1CUJ4_9TREE</name>
<sequence>MSQISLQAGQPKDEAVKPSILGQEAATHGASSPLSDEEAKTLPGPASCLSNKNSSSYAKPSKIMATNTTTEPESSDPSASPMISLTPSHSEYAILSSPQPSSAKRHSTTSSLQSSRPAPASPASSRPPSTILDPSVSSSYARDRSASTSSRGGRRISSSSSSSAARGQRSRASSKVRPKSTLGSNILLPETPTTPAGIIAKNPIPEHPTTQTSIEQTKDEESQNIDSPLPQVSIRDFAFEPSDERYHGRGVLEEDSRASSGSGGFKWPWKGDDGNQGESSGGWGGFGFLGGWRNRSPTQKEFQGQYDNNDDGDEDDDGDFLEGEEQDEYYSSPAQSDSGETFGYSYNVLPPVDEDVEPKGYYRAAYAFEAISSSEMNLTEGDLVSLAGRGNGDPGWVIARRVRVLGGKIAGIDEIIGLVPESYLERVEVIENN</sequence>
<proteinExistence type="predicted"/>
<feature type="compositionally biased region" description="Polar residues" evidence="3">
    <location>
        <begin position="48"/>
        <end position="89"/>
    </location>
</feature>
<feature type="compositionally biased region" description="Low complexity" evidence="3">
    <location>
        <begin position="114"/>
        <end position="167"/>
    </location>
</feature>
<keyword evidence="1 2" id="KW-0728">SH3 domain</keyword>
<protein>
    <recommendedName>
        <fullName evidence="4">SH3 domain-containing protein</fullName>
    </recommendedName>
</protein>
<dbReference type="SMART" id="SM00326">
    <property type="entry name" value="SH3"/>
    <property type="match status" value="1"/>
</dbReference>
<dbReference type="PROSITE" id="PS50002">
    <property type="entry name" value="SH3"/>
    <property type="match status" value="1"/>
</dbReference>
<gene>
    <name evidence="5" type="ORF">IL334_001950</name>
</gene>
<dbReference type="Proteomes" id="UP001329825">
    <property type="component" value="Chromosome 2"/>
</dbReference>
<feature type="compositionally biased region" description="Acidic residues" evidence="3">
    <location>
        <begin position="308"/>
        <end position="328"/>
    </location>
</feature>
<feature type="compositionally biased region" description="Basic and acidic residues" evidence="3">
    <location>
        <begin position="242"/>
        <end position="257"/>
    </location>
</feature>
<organism evidence="5 6">
    <name type="scientific">Kwoniella shivajii</name>
    <dbReference type="NCBI Taxonomy" id="564305"/>
    <lineage>
        <taxon>Eukaryota</taxon>
        <taxon>Fungi</taxon>
        <taxon>Dikarya</taxon>
        <taxon>Basidiomycota</taxon>
        <taxon>Agaricomycotina</taxon>
        <taxon>Tremellomycetes</taxon>
        <taxon>Tremellales</taxon>
        <taxon>Cryptococcaceae</taxon>
        <taxon>Kwoniella</taxon>
    </lineage>
</organism>
<dbReference type="GeneID" id="87954081"/>
<dbReference type="EMBL" id="CP141882">
    <property type="protein sequence ID" value="WRT65009.1"/>
    <property type="molecule type" value="Genomic_DNA"/>
</dbReference>